<protein>
    <recommendedName>
        <fullName evidence="2">Acyltransferase 3 domain-containing protein</fullName>
    </recommendedName>
</protein>
<dbReference type="EMBL" id="SRYE01000001">
    <property type="protein sequence ID" value="TGY63172.1"/>
    <property type="molecule type" value="Genomic_DNA"/>
</dbReference>
<dbReference type="Proteomes" id="UP000310263">
    <property type="component" value="Unassembled WGS sequence"/>
</dbReference>
<evidence type="ECO:0000313" key="3">
    <source>
        <dbReference type="EMBL" id="TGY63172.1"/>
    </source>
</evidence>
<feature type="domain" description="Acyltransferase 3" evidence="2">
    <location>
        <begin position="21"/>
        <end position="251"/>
    </location>
</feature>
<keyword evidence="1" id="KW-0812">Transmembrane</keyword>
<gene>
    <name evidence="3" type="ORF">E5334_01330</name>
</gene>
<dbReference type="Pfam" id="PF01757">
    <property type="entry name" value="Acyl_transf_3"/>
    <property type="match status" value="1"/>
</dbReference>
<dbReference type="InterPro" id="IPR002656">
    <property type="entry name" value="Acyl_transf_3_dom"/>
</dbReference>
<sequence>MIQAAILRTSITPSAFLGYFLGTRPGVQYTGVLWFLQTLLGLYILYQFNKSMFDGDKEIKRIATAIVALTAIAAAIIDQVAPVFVTLLSENWQAALQDIGSRFARINPFANVNAILFFVTGCLIRRQEMKPVQFSKINWICIGFIAYVFVLAWGYIASVITCRFMGSGLLCTALGGPLVVVGWYAFTTGSAANIRVCWIKKCVASLGSVTMGIYLLHVPVLIALRKLWTPGPFGERLCFTVIVLLLSWGLSLIIRKAPMINRLIQI</sequence>
<feature type="transmembrane region" description="Helical" evidence="1">
    <location>
        <begin position="66"/>
        <end position="88"/>
    </location>
</feature>
<keyword evidence="1" id="KW-0472">Membrane</keyword>
<feature type="transmembrane region" description="Helical" evidence="1">
    <location>
        <begin position="108"/>
        <end position="125"/>
    </location>
</feature>
<feature type="transmembrane region" description="Helical" evidence="1">
    <location>
        <begin position="26"/>
        <end position="46"/>
    </location>
</feature>
<feature type="transmembrane region" description="Helical" evidence="1">
    <location>
        <begin position="137"/>
        <end position="158"/>
    </location>
</feature>
<evidence type="ECO:0000259" key="2">
    <source>
        <dbReference type="Pfam" id="PF01757"/>
    </source>
</evidence>
<evidence type="ECO:0000256" key="1">
    <source>
        <dbReference type="SAM" id="Phobius"/>
    </source>
</evidence>
<name>A0A4S2F3X8_9ACTN</name>
<feature type="transmembrane region" description="Helical" evidence="1">
    <location>
        <begin position="237"/>
        <end position="254"/>
    </location>
</feature>
<keyword evidence="1" id="KW-1133">Transmembrane helix</keyword>
<dbReference type="AlphaFoldDB" id="A0A4S2F3X8"/>
<proteinExistence type="predicted"/>
<keyword evidence="4" id="KW-1185">Reference proteome</keyword>
<dbReference type="GO" id="GO:0016747">
    <property type="term" value="F:acyltransferase activity, transferring groups other than amino-acyl groups"/>
    <property type="evidence" value="ECO:0007669"/>
    <property type="project" value="InterPro"/>
</dbReference>
<comment type="caution">
    <text evidence="3">The sequence shown here is derived from an EMBL/GenBank/DDBJ whole genome shotgun (WGS) entry which is preliminary data.</text>
</comment>
<feature type="transmembrane region" description="Helical" evidence="1">
    <location>
        <begin position="164"/>
        <end position="186"/>
    </location>
</feature>
<evidence type="ECO:0000313" key="4">
    <source>
        <dbReference type="Proteomes" id="UP000310263"/>
    </source>
</evidence>
<feature type="transmembrane region" description="Helical" evidence="1">
    <location>
        <begin position="198"/>
        <end position="217"/>
    </location>
</feature>
<reference evidence="3 4" key="1">
    <citation type="submission" date="2019-04" db="EMBL/GenBank/DDBJ databases">
        <title>Microbes associate with the intestines of laboratory mice.</title>
        <authorList>
            <person name="Navarre W."/>
            <person name="Wong E."/>
            <person name="Huang K."/>
            <person name="Tropini C."/>
            <person name="Ng K."/>
            <person name="Yu B."/>
        </authorList>
    </citation>
    <scope>NUCLEOTIDE SEQUENCE [LARGE SCALE GENOMIC DNA]</scope>
    <source>
        <strain evidence="3 4">NM07_P-09</strain>
    </source>
</reference>
<accession>A0A4S2F3X8</accession>
<organism evidence="3 4">
    <name type="scientific">Muricaecibacterium torontonense</name>
    <dbReference type="NCBI Taxonomy" id="3032871"/>
    <lineage>
        <taxon>Bacteria</taxon>
        <taxon>Bacillati</taxon>
        <taxon>Actinomycetota</taxon>
        <taxon>Coriobacteriia</taxon>
        <taxon>Coriobacteriales</taxon>
        <taxon>Atopobiaceae</taxon>
        <taxon>Muricaecibacterium</taxon>
    </lineage>
</organism>